<dbReference type="PANTHER" id="PTHR30502">
    <property type="entry name" value="2-KETO-3-DEOXY-L-RHAMNONATE ALDOLASE"/>
    <property type="match status" value="1"/>
</dbReference>
<dbReference type="Gene3D" id="3.20.20.60">
    <property type="entry name" value="Phosphoenolpyruvate-binding domains"/>
    <property type="match status" value="1"/>
</dbReference>
<dbReference type="RefSeq" id="XP_033672862.1">
    <property type="nucleotide sequence ID" value="XM_033804402.1"/>
</dbReference>
<name>A0A6A6CYZ4_ZASCE</name>
<protein>
    <recommendedName>
        <fullName evidence="4">HpcH/HpaI aldolase/citrate lyase domain-containing protein</fullName>
    </recommendedName>
</protein>
<dbReference type="InterPro" id="IPR040442">
    <property type="entry name" value="Pyrv_kinase-like_dom_sf"/>
</dbReference>
<evidence type="ECO:0000313" key="6">
    <source>
        <dbReference type="Proteomes" id="UP000799537"/>
    </source>
</evidence>
<evidence type="ECO:0000256" key="3">
    <source>
        <dbReference type="ARBA" id="ARBA00023239"/>
    </source>
</evidence>
<evidence type="ECO:0000259" key="4">
    <source>
        <dbReference type="Pfam" id="PF03328"/>
    </source>
</evidence>
<organism evidence="5 6">
    <name type="scientific">Zasmidium cellare ATCC 36951</name>
    <dbReference type="NCBI Taxonomy" id="1080233"/>
    <lineage>
        <taxon>Eukaryota</taxon>
        <taxon>Fungi</taxon>
        <taxon>Dikarya</taxon>
        <taxon>Ascomycota</taxon>
        <taxon>Pezizomycotina</taxon>
        <taxon>Dothideomycetes</taxon>
        <taxon>Dothideomycetidae</taxon>
        <taxon>Mycosphaerellales</taxon>
        <taxon>Mycosphaerellaceae</taxon>
        <taxon>Zasmidium</taxon>
    </lineage>
</organism>
<evidence type="ECO:0000256" key="1">
    <source>
        <dbReference type="ARBA" id="ARBA00005568"/>
    </source>
</evidence>
<sequence>MQAANRLQKALKSGKSSFGGWQMLPGSNLSRAIARTPNIDWICVDCEHGDISDDQMHQSVAAIAACGVSPVVRVADGQHWMIKRALDAGAHGIIVPLLQTVEDANNVVKFSKFPPQGNRGLGSPFAMEKFAEQVSNPKEISLQQYYREANSSIVVIVQIETASALDQIKDIAAVPGIDVCFIGPVDLGNSIGHPAESIGKYPPKLEEAIEAVHQATQAAGKWTAIYTVGGESAKSYADRGFNMVNTMNDVAAIRMTFGQAMEVARK</sequence>
<comment type="similarity">
    <text evidence="1">Belongs to the HpcH/HpaI aldolase family.</text>
</comment>
<reference evidence="5" key="1">
    <citation type="journal article" date="2020" name="Stud. Mycol.">
        <title>101 Dothideomycetes genomes: a test case for predicting lifestyles and emergence of pathogens.</title>
        <authorList>
            <person name="Haridas S."/>
            <person name="Albert R."/>
            <person name="Binder M."/>
            <person name="Bloem J."/>
            <person name="Labutti K."/>
            <person name="Salamov A."/>
            <person name="Andreopoulos B."/>
            <person name="Baker S."/>
            <person name="Barry K."/>
            <person name="Bills G."/>
            <person name="Bluhm B."/>
            <person name="Cannon C."/>
            <person name="Castanera R."/>
            <person name="Culley D."/>
            <person name="Daum C."/>
            <person name="Ezra D."/>
            <person name="Gonzalez J."/>
            <person name="Henrissat B."/>
            <person name="Kuo A."/>
            <person name="Liang C."/>
            <person name="Lipzen A."/>
            <person name="Lutzoni F."/>
            <person name="Magnuson J."/>
            <person name="Mondo S."/>
            <person name="Nolan M."/>
            <person name="Ohm R."/>
            <person name="Pangilinan J."/>
            <person name="Park H.-J."/>
            <person name="Ramirez L."/>
            <person name="Alfaro M."/>
            <person name="Sun H."/>
            <person name="Tritt A."/>
            <person name="Yoshinaga Y."/>
            <person name="Zwiers L.-H."/>
            <person name="Turgeon B."/>
            <person name="Goodwin S."/>
            <person name="Spatafora J."/>
            <person name="Crous P."/>
            <person name="Grigoriev I."/>
        </authorList>
    </citation>
    <scope>NUCLEOTIDE SEQUENCE</scope>
    <source>
        <strain evidence="5">ATCC 36951</strain>
    </source>
</reference>
<evidence type="ECO:0000256" key="2">
    <source>
        <dbReference type="ARBA" id="ARBA00022723"/>
    </source>
</evidence>
<gene>
    <name evidence="5" type="ORF">M409DRAFT_18204</name>
</gene>
<keyword evidence="2" id="KW-0479">Metal-binding</keyword>
<dbReference type="SUPFAM" id="SSF51621">
    <property type="entry name" value="Phosphoenolpyruvate/pyruvate domain"/>
    <property type="match status" value="1"/>
</dbReference>
<dbReference type="EMBL" id="ML993582">
    <property type="protein sequence ID" value="KAF2171973.1"/>
    <property type="molecule type" value="Genomic_DNA"/>
</dbReference>
<keyword evidence="6" id="KW-1185">Reference proteome</keyword>
<dbReference type="Pfam" id="PF03328">
    <property type="entry name" value="HpcH_HpaI"/>
    <property type="match status" value="1"/>
</dbReference>
<dbReference type="PANTHER" id="PTHR30502:SF0">
    <property type="entry name" value="PHOSPHOENOLPYRUVATE CARBOXYLASE FAMILY PROTEIN"/>
    <property type="match status" value="1"/>
</dbReference>
<dbReference type="InterPro" id="IPR005000">
    <property type="entry name" value="Aldolase/citrate-lyase_domain"/>
</dbReference>
<accession>A0A6A6CYZ4</accession>
<dbReference type="GO" id="GO:0005737">
    <property type="term" value="C:cytoplasm"/>
    <property type="evidence" value="ECO:0007669"/>
    <property type="project" value="TreeGrafter"/>
</dbReference>
<dbReference type="InterPro" id="IPR050251">
    <property type="entry name" value="HpcH-HpaI_aldolase"/>
</dbReference>
<feature type="domain" description="HpcH/HpaI aldolase/citrate lyase" evidence="4">
    <location>
        <begin position="33"/>
        <end position="245"/>
    </location>
</feature>
<keyword evidence="3" id="KW-0456">Lyase</keyword>
<dbReference type="AlphaFoldDB" id="A0A6A6CYZ4"/>
<dbReference type="GO" id="GO:0046872">
    <property type="term" value="F:metal ion binding"/>
    <property type="evidence" value="ECO:0007669"/>
    <property type="project" value="UniProtKB-KW"/>
</dbReference>
<dbReference type="Proteomes" id="UP000799537">
    <property type="component" value="Unassembled WGS sequence"/>
</dbReference>
<dbReference type="OrthoDB" id="1621678at2759"/>
<dbReference type="GeneID" id="54557674"/>
<proteinExistence type="inferred from homology"/>
<evidence type="ECO:0000313" key="5">
    <source>
        <dbReference type="EMBL" id="KAF2171973.1"/>
    </source>
</evidence>
<dbReference type="InterPro" id="IPR015813">
    <property type="entry name" value="Pyrv/PenolPyrv_kinase-like_dom"/>
</dbReference>
<dbReference type="GO" id="GO:0016832">
    <property type="term" value="F:aldehyde-lyase activity"/>
    <property type="evidence" value="ECO:0007669"/>
    <property type="project" value="TreeGrafter"/>
</dbReference>